<feature type="coiled-coil region" evidence="6">
    <location>
        <begin position="81"/>
        <end position="108"/>
    </location>
</feature>
<dbReference type="PANTHER" id="PTHR30204:SF94">
    <property type="entry name" value="HEAVY METAL-DEPENDENT TRANSCRIPTIONAL REGULATOR HI_0293-RELATED"/>
    <property type="match status" value="1"/>
</dbReference>
<evidence type="ECO:0000256" key="5">
    <source>
        <dbReference type="ARBA" id="ARBA00023163"/>
    </source>
</evidence>
<dbReference type="OrthoDB" id="9808480at2"/>
<dbReference type="SMART" id="SM00422">
    <property type="entry name" value="HTH_MERR"/>
    <property type="match status" value="1"/>
</dbReference>
<name>A0A448TVX3_9PAST</name>
<evidence type="ECO:0000259" key="7">
    <source>
        <dbReference type="PROSITE" id="PS50937"/>
    </source>
</evidence>
<keyword evidence="2" id="KW-0963">Cytoplasm</keyword>
<keyword evidence="4" id="KW-0238">DNA-binding</keyword>
<accession>A0A448TVX3</accession>
<protein>
    <submittedName>
        <fullName evidence="8">Heavy metal-dependent transcriptional regulator</fullName>
    </submittedName>
</protein>
<dbReference type="AlphaFoldDB" id="A0A448TVX3"/>
<feature type="domain" description="HTH merR-type" evidence="7">
    <location>
        <begin position="1"/>
        <end position="69"/>
    </location>
</feature>
<evidence type="ECO:0000256" key="3">
    <source>
        <dbReference type="ARBA" id="ARBA00023015"/>
    </source>
</evidence>
<evidence type="ECO:0000256" key="2">
    <source>
        <dbReference type="ARBA" id="ARBA00022490"/>
    </source>
</evidence>
<dbReference type="PRINTS" id="PR00040">
    <property type="entry name" value="HTHMERR"/>
</dbReference>
<dbReference type="GO" id="GO:0005507">
    <property type="term" value="F:copper ion binding"/>
    <property type="evidence" value="ECO:0007669"/>
    <property type="project" value="InterPro"/>
</dbReference>
<dbReference type="RefSeq" id="WP_126600525.1">
    <property type="nucleotide sequence ID" value="NZ_LR134510.1"/>
</dbReference>
<keyword evidence="5" id="KW-0804">Transcription</keyword>
<dbReference type="InterPro" id="IPR011789">
    <property type="entry name" value="CueR"/>
</dbReference>
<dbReference type="InterPro" id="IPR047057">
    <property type="entry name" value="MerR_fam"/>
</dbReference>
<dbReference type="InterPro" id="IPR000551">
    <property type="entry name" value="MerR-type_HTH_dom"/>
</dbReference>
<keyword evidence="3" id="KW-0805">Transcription regulation</keyword>
<dbReference type="SUPFAM" id="SSF46955">
    <property type="entry name" value="Putative DNA-binding domain"/>
    <property type="match status" value="1"/>
</dbReference>
<evidence type="ECO:0000256" key="6">
    <source>
        <dbReference type="SAM" id="Coils"/>
    </source>
</evidence>
<evidence type="ECO:0000313" key="8">
    <source>
        <dbReference type="EMBL" id="VEJ10082.1"/>
    </source>
</evidence>
<dbReference type="PROSITE" id="PS00552">
    <property type="entry name" value="HTH_MERR_1"/>
    <property type="match status" value="1"/>
</dbReference>
<keyword evidence="9" id="KW-1185">Reference proteome</keyword>
<dbReference type="GO" id="GO:0045893">
    <property type="term" value="P:positive regulation of DNA-templated transcription"/>
    <property type="evidence" value="ECO:0007669"/>
    <property type="project" value="InterPro"/>
</dbReference>
<reference evidence="8 9" key="1">
    <citation type="submission" date="2018-12" db="EMBL/GenBank/DDBJ databases">
        <authorList>
            <consortium name="Pathogen Informatics"/>
        </authorList>
    </citation>
    <scope>NUCLEOTIDE SEQUENCE [LARGE SCALE GENOMIC DNA]</scope>
    <source>
        <strain evidence="8 9">NCTC12871</strain>
    </source>
</reference>
<dbReference type="GO" id="GO:0003700">
    <property type="term" value="F:DNA-binding transcription factor activity"/>
    <property type="evidence" value="ECO:0007669"/>
    <property type="project" value="InterPro"/>
</dbReference>
<keyword evidence="6" id="KW-0175">Coiled coil</keyword>
<comment type="subcellular location">
    <subcellularLocation>
        <location evidence="1">Cytoplasm</location>
    </subcellularLocation>
</comment>
<sequence>MNISAVAKRSGLSAKQIRDYEKMGLLPHAKRSESGYRIYTEEDLTRLIFISNARKVDFSLLQIKQLLMLNDNSNRTSREVKEITAEQISKIEEKIAQLQEMLDILRHLHAGCHGDENPNCSILKALHGK</sequence>
<gene>
    <name evidence="8" type="primary">hmrR</name>
    <name evidence="8" type="ORF">NCTC12871_01590</name>
</gene>
<dbReference type="InterPro" id="IPR009061">
    <property type="entry name" value="DNA-bd_dom_put_sf"/>
</dbReference>
<dbReference type="GO" id="GO:0003677">
    <property type="term" value="F:DNA binding"/>
    <property type="evidence" value="ECO:0007669"/>
    <property type="project" value="UniProtKB-KW"/>
</dbReference>
<dbReference type="Proteomes" id="UP000279799">
    <property type="component" value="Chromosome"/>
</dbReference>
<dbReference type="NCBIfam" id="TIGR02044">
    <property type="entry name" value="CueR"/>
    <property type="match status" value="1"/>
</dbReference>
<evidence type="ECO:0000256" key="4">
    <source>
        <dbReference type="ARBA" id="ARBA00023125"/>
    </source>
</evidence>
<dbReference type="Pfam" id="PF13411">
    <property type="entry name" value="MerR_1"/>
    <property type="match status" value="1"/>
</dbReference>
<dbReference type="GO" id="GO:0005737">
    <property type="term" value="C:cytoplasm"/>
    <property type="evidence" value="ECO:0007669"/>
    <property type="project" value="UniProtKB-SubCell"/>
</dbReference>
<proteinExistence type="predicted"/>
<dbReference type="KEGG" id="adp:NCTC12871_01590"/>
<dbReference type="PROSITE" id="PS50937">
    <property type="entry name" value="HTH_MERR_2"/>
    <property type="match status" value="1"/>
</dbReference>
<dbReference type="PANTHER" id="PTHR30204">
    <property type="entry name" value="REDOX-CYCLING DRUG-SENSING TRANSCRIPTIONAL ACTIVATOR SOXR"/>
    <property type="match status" value="1"/>
</dbReference>
<organism evidence="8 9">
    <name type="scientific">Actinobacillus delphinicola</name>
    <dbReference type="NCBI Taxonomy" id="51161"/>
    <lineage>
        <taxon>Bacteria</taxon>
        <taxon>Pseudomonadati</taxon>
        <taxon>Pseudomonadota</taxon>
        <taxon>Gammaproteobacteria</taxon>
        <taxon>Pasteurellales</taxon>
        <taxon>Pasteurellaceae</taxon>
        <taxon>Actinobacillus</taxon>
    </lineage>
</organism>
<dbReference type="Gene3D" id="1.10.1660.10">
    <property type="match status" value="1"/>
</dbReference>
<dbReference type="EMBL" id="LR134510">
    <property type="protein sequence ID" value="VEJ10082.1"/>
    <property type="molecule type" value="Genomic_DNA"/>
</dbReference>
<evidence type="ECO:0000313" key="9">
    <source>
        <dbReference type="Proteomes" id="UP000279799"/>
    </source>
</evidence>
<evidence type="ECO:0000256" key="1">
    <source>
        <dbReference type="ARBA" id="ARBA00004496"/>
    </source>
</evidence>